<name>A0A4V0Z4B4_9BURK</name>
<organism evidence="1 2">
    <name type="scientific">Pseudoduganella lutea</name>
    <dbReference type="NCBI Taxonomy" id="321985"/>
    <lineage>
        <taxon>Bacteria</taxon>
        <taxon>Pseudomonadati</taxon>
        <taxon>Pseudomonadota</taxon>
        <taxon>Betaproteobacteria</taxon>
        <taxon>Burkholderiales</taxon>
        <taxon>Oxalobacteraceae</taxon>
        <taxon>Telluria group</taxon>
        <taxon>Pseudoduganella</taxon>
    </lineage>
</organism>
<proteinExistence type="predicted"/>
<dbReference type="AlphaFoldDB" id="A0A4V0Z4B4"/>
<evidence type="ECO:0000313" key="2">
    <source>
        <dbReference type="Proteomes" id="UP000290637"/>
    </source>
</evidence>
<dbReference type="Proteomes" id="UP000290637">
    <property type="component" value="Chromosome"/>
</dbReference>
<reference evidence="1 2" key="1">
    <citation type="submission" date="2019-02" db="EMBL/GenBank/DDBJ databases">
        <title>Draft Genome Sequences of Six Type Strains of the Genus Massilia.</title>
        <authorList>
            <person name="Miess H."/>
            <person name="Frediansyhah A."/>
            <person name="Gross H."/>
        </authorList>
    </citation>
    <scope>NUCLEOTIDE SEQUENCE [LARGE SCALE GENOMIC DNA]</scope>
    <source>
        <strain evidence="1 2">DSM 17473</strain>
    </source>
</reference>
<dbReference type="RefSeq" id="WP_130189461.1">
    <property type="nucleotide sequence ID" value="NZ_CP035913.1"/>
</dbReference>
<dbReference type="KEGG" id="plue:EWM63_28055"/>
<accession>A0A4V0Z4B4</accession>
<keyword evidence="2" id="KW-1185">Reference proteome</keyword>
<dbReference type="EMBL" id="CP035913">
    <property type="protein sequence ID" value="QBE66353.1"/>
    <property type="molecule type" value="Genomic_DNA"/>
</dbReference>
<evidence type="ECO:0000313" key="1">
    <source>
        <dbReference type="EMBL" id="QBE66353.1"/>
    </source>
</evidence>
<sequence length="123" mass="13686">MPFLKKDDNKIALAMEAMAQLLEMQSTQKSWQLSAAMQELPRLDLTASCGEHDDCADHLHSIWEAVAVRFPGCRSRRYVDGMGEVYFVVLSDFSELSPKLGVAHSECRAWEMALDAQHSLAGG</sequence>
<gene>
    <name evidence="1" type="ORF">EWM63_28055</name>
</gene>
<protein>
    <submittedName>
        <fullName evidence="1">Uncharacterized protein</fullName>
    </submittedName>
</protein>